<feature type="domain" description="HD Cas3-type" evidence="11">
    <location>
        <begin position="38"/>
        <end position="244"/>
    </location>
</feature>
<gene>
    <name evidence="12" type="primary">cas3</name>
    <name evidence="12" type="ORF">EAW56_09815</name>
</gene>
<dbReference type="EMBL" id="RDRE01000021">
    <property type="protein sequence ID" value="RMD18350.1"/>
    <property type="molecule type" value="Genomic_DNA"/>
</dbReference>
<protein>
    <submittedName>
        <fullName evidence="12">CRISPR-associated helicase Cas3</fullName>
    </submittedName>
</protein>
<dbReference type="CDD" id="cd09641">
    <property type="entry name" value="Cas3''_I"/>
    <property type="match status" value="1"/>
</dbReference>
<dbReference type="RefSeq" id="WP_122086347.1">
    <property type="nucleotide sequence ID" value="NZ_CBCRWO010000015.1"/>
</dbReference>
<evidence type="ECO:0000256" key="7">
    <source>
        <dbReference type="ARBA" id="ARBA00022806"/>
    </source>
</evidence>
<evidence type="ECO:0000259" key="11">
    <source>
        <dbReference type="PROSITE" id="PS51643"/>
    </source>
</evidence>
<keyword evidence="9" id="KW-0051">Antiviral defense</keyword>
<dbReference type="SMART" id="SM00382">
    <property type="entry name" value="AAA"/>
    <property type="match status" value="1"/>
</dbReference>
<keyword evidence="7" id="KW-0347">Helicase</keyword>
<evidence type="ECO:0000256" key="8">
    <source>
        <dbReference type="ARBA" id="ARBA00022840"/>
    </source>
</evidence>
<reference evidence="12 13" key="1">
    <citation type="submission" date="2018-10" db="EMBL/GenBank/DDBJ databases">
        <title>Whole genome sequence of Corynebacterium gottingense DSM 130494T.</title>
        <authorList>
            <person name="Bernier A.-M."/>
            <person name="Bernard K."/>
        </authorList>
    </citation>
    <scope>NUCLEOTIDE SEQUENCE [LARGE SCALE GENOMIC DNA]</scope>
    <source>
        <strain evidence="12 13">DSM 103494</strain>
    </source>
</reference>
<dbReference type="InterPro" id="IPR054712">
    <property type="entry name" value="Cas3-like_dom"/>
</dbReference>
<dbReference type="NCBIfam" id="TIGR01587">
    <property type="entry name" value="cas3_core"/>
    <property type="match status" value="1"/>
</dbReference>
<comment type="similarity">
    <text evidence="2">In the central section; belongs to the CRISPR-associated helicase Cas3 family.</text>
</comment>
<dbReference type="Gene3D" id="1.10.3210.30">
    <property type="match status" value="1"/>
</dbReference>
<evidence type="ECO:0000313" key="12">
    <source>
        <dbReference type="EMBL" id="RMD18350.1"/>
    </source>
</evidence>
<dbReference type="Pfam" id="PF22590">
    <property type="entry name" value="Cas3-like_C_2"/>
    <property type="match status" value="1"/>
</dbReference>
<keyword evidence="4" id="KW-0479">Metal-binding</keyword>
<dbReference type="PANTHER" id="PTHR47963">
    <property type="entry name" value="DEAD-BOX ATP-DEPENDENT RNA HELICASE 47, MITOCHONDRIAL"/>
    <property type="match status" value="1"/>
</dbReference>
<keyword evidence="6" id="KW-0378">Hydrolase</keyword>
<evidence type="ECO:0000313" key="13">
    <source>
        <dbReference type="Proteomes" id="UP000266886"/>
    </source>
</evidence>
<dbReference type="PROSITE" id="PS51192">
    <property type="entry name" value="HELICASE_ATP_BIND_1"/>
    <property type="match status" value="1"/>
</dbReference>
<proteinExistence type="inferred from homology"/>
<dbReference type="SUPFAM" id="SSF52540">
    <property type="entry name" value="P-loop containing nucleoside triphosphate hydrolases"/>
    <property type="match status" value="1"/>
</dbReference>
<sequence>MDDRHRVSPFARDLAHAFDLWLISLSPQSRALWAKSGDESGSLSLPQHLADTACVAASIFDSWVSDQMKCKLSTNLGLSTEQLRNLYVWLAGLHDIGKATRPFQTQIEQNPQYAHLVSQVSDAGLPLALNSFEAQAKMPHGICSGAILTRWLADFGMKRRVASWLASTVDAHHGVASTSNERRTVETAIAESPPPWHAVHEELIGTITELAEVEPVLHALNGIKNRHAADIQILTGLIVVSDWIASNADAFPMTTERSQIERLEHGIHAIDLTGPWTPVVPASDVDEQYRVAFNWPISYRTRSVQRAMANTATQITEPSIFILEAETGVGKTEAALTAAHIVGKRTGAQGVYFAAPTMATANGLLERTIEWAENTTEAGRVASLYLAHSKNQLSEPYQRLRFRGVAEDDVNEGRGITHGDVIASTWMSGRRRGLLSNIAVGTIDQVLMMALEHRFSMLRHVALASKVIIFDEVHAYDAYTSDYLETTLEWLACYGATVILMSATLPPDRRRALIKAYSGTNLTERTAAYPLITVANRSGSRYVTPEPSPTSLEAPIELIDDDLDSLSERMSQLLSDGGCALVICNTIARAQEAYARLSQDYADDIELHHAGFMSWQRSKREDKLRAELGPNASRRSGRPYQKVVVATQVAEQSLDIDADVLITDLAPMDLIIQRIGRVHRHERPESDRPETLRTPQVYIRGVTRTSERLEFDGGAQAIYDPKILLSTFLHLPRVFRRPDDIESLVRRTYGEDGRTVPADLRDEWKRAESISLDRAEKAHQRSTHFRIRSPRGLRNLDALFTKVGAAVALSDEEKGTAQVRDAELSVEVIPIIKTEYGYRPFASENEVLDGAELDYATARHLASSTVRLPARMTRWDSDFNAVVDDLEISTPEVWTKHFLLRGQLALVLDEHGEREVGRFSVKYSSTLGIEILSDKKGGVVGMST</sequence>
<dbReference type="InterPro" id="IPR006483">
    <property type="entry name" value="CRISPR-assoc_Cas3_HD"/>
</dbReference>
<evidence type="ECO:0000256" key="6">
    <source>
        <dbReference type="ARBA" id="ARBA00022801"/>
    </source>
</evidence>
<feature type="domain" description="Helicase ATP-binding" evidence="10">
    <location>
        <begin position="312"/>
        <end position="513"/>
    </location>
</feature>
<comment type="similarity">
    <text evidence="1">In the N-terminal section; belongs to the CRISPR-associated nuclease Cas3-HD family.</text>
</comment>
<keyword evidence="13" id="KW-1185">Reference proteome</keyword>
<dbReference type="InterPro" id="IPR006935">
    <property type="entry name" value="Helicase/UvrB_N"/>
</dbReference>
<dbReference type="Pfam" id="PF18019">
    <property type="entry name" value="Cas3_HD"/>
    <property type="match status" value="1"/>
</dbReference>
<name>A0ABX9UHQ4_9CORY</name>
<dbReference type="InterPro" id="IPR003593">
    <property type="entry name" value="AAA+_ATPase"/>
</dbReference>
<evidence type="ECO:0000256" key="5">
    <source>
        <dbReference type="ARBA" id="ARBA00022741"/>
    </source>
</evidence>
<dbReference type="NCBIfam" id="TIGR01596">
    <property type="entry name" value="cas3_HD"/>
    <property type="match status" value="1"/>
</dbReference>
<dbReference type="InterPro" id="IPR050547">
    <property type="entry name" value="DEAD_box_RNA_helicases"/>
</dbReference>
<dbReference type="PANTHER" id="PTHR47963:SF9">
    <property type="entry name" value="CRISPR-ASSOCIATED ENDONUCLEASE_HELICASE CAS3"/>
    <property type="match status" value="1"/>
</dbReference>
<organism evidence="12 13">
    <name type="scientific">Corynebacterium gottingense</name>
    <dbReference type="NCBI Taxonomy" id="2041036"/>
    <lineage>
        <taxon>Bacteria</taxon>
        <taxon>Bacillati</taxon>
        <taxon>Actinomycetota</taxon>
        <taxon>Actinomycetes</taxon>
        <taxon>Mycobacteriales</taxon>
        <taxon>Corynebacteriaceae</taxon>
        <taxon>Corynebacterium</taxon>
    </lineage>
</organism>
<dbReference type="SMART" id="SM00487">
    <property type="entry name" value="DEXDc"/>
    <property type="match status" value="1"/>
</dbReference>
<keyword evidence="8" id="KW-0067">ATP-binding</keyword>
<evidence type="ECO:0000256" key="9">
    <source>
        <dbReference type="ARBA" id="ARBA00023118"/>
    </source>
</evidence>
<dbReference type="InterPro" id="IPR041372">
    <property type="entry name" value="Cas3_C"/>
</dbReference>
<dbReference type="Proteomes" id="UP000266886">
    <property type="component" value="Unassembled WGS sequence"/>
</dbReference>
<comment type="caution">
    <text evidence="12">The sequence shown here is derived from an EMBL/GenBank/DDBJ whole genome shotgun (WGS) entry which is preliminary data.</text>
</comment>
<dbReference type="SMART" id="SM00490">
    <property type="entry name" value="HELICc"/>
    <property type="match status" value="1"/>
</dbReference>
<evidence type="ECO:0000256" key="1">
    <source>
        <dbReference type="ARBA" id="ARBA00006847"/>
    </source>
</evidence>
<evidence type="ECO:0000256" key="3">
    <source>
        <dbReference type="ARBA" id="ARBA00022722"/>
    </source>
</evidence>
<evidence type="ECO:0000256" key="4">
    <source>
        <dbReference type="ARBA" id="ARBA00022723"/>
    </source>
</evidence>
<dbReference type="Gene3D" id="3.40.50.300">
    <property type="entry name" value="P-loop containing nucleotide triphosphate hydrolases"/>
    <property type="match status" value="2"/>
</dbReference>
<dbReference type="InterPro" id="IPR038257">
    <property type="entry name" value="CRISPR-assoc_Cas3_HD_sf"/>
</dbReference>
<dbReference type="InterPro" id="IPR006474">
    <property type="entry name" value="Helicase_Cas3_CRISPR-ass_core"/>
</dbReference>
<dbReference type="Pfam" id="PF04851">
    <property type="entry name" value="ResIII"/>
    <property type="match status" value="1"/>
</dbReference>
<evidence type="ECO:0000259" key="10">
    <source>
        <dbReference type="PROSITE" id="PS51192"/>
    </source>
</evidence>
<keyword evidence="3" id="KW-0540">Nuclease</keyword>
<evidence type="ECO:0000256" key="2">
    <source>
        <dbReference type="ARBA" id="ARBA00009046"/>
    </source>
</evidence>
<dbReference type="Pfam" id="PF18395">
    <property type="entry name" value="Cas3_C"/>
    <property type="match status" value="1"/>
</dbReference>
<dbReference type="InterPro" id="IPR027417">
    <property type="entry name" value="P-loop_NTPase"/>
</dbReference>
<keyword evidence="5" id="KW-0547">Nucleotide-binding</keyword>
<accession>A0ABX9UHQ4</accession>
<dbReference type="InterPro" id="IPR014001">
    <property type="entry name" value="Helicase_ATP-bd"/>
</dbReference>
<dbReference type="PROSITE" id="PS51643">
    <property type="entry name" value="HD_CAS3"/>
    <property type="match status" value="1"/>
</dbReference>
<dbReference type="InterPro" id="IPR001650">
    <property type="entry name" value="Helicase_C-like"/>
</dbReference>